<evidence type="ECO:0000256" key="8">
    <source>
        <dbReference type="SAM" id="MobiDB-lite"/>
    </source>
</evidence>
<keyword evidence="3" id="KW-0158">Chromosome</keyword>
<dbReference type="Proteomes" id="UP001221757">
    <property type="component" value="Unassembled WGS sequence"/>
</dbReference>
<dbReference type="InterPro" id="IPR027165">
    <property type="entry name" value="CND3"/>
</dbReference>
<evidence type="ECO:0000256" key="5">
    <source>
        <dbReference type="ARBA" id="ARBA00022776"/>
    </source>
</evidence>
<feature type="domain" description="Nuclear condensin complex subunit 3 C-terminal" evidence="9">
    <location>
        <begin position="601"/>
        <end position="889"/>
    </location>
</feature>
<keyword evidence="11" id="KW-1185">Reference proteome</keyword>
<organism evidence="10 11">
    <name type="scientific">Mycena rosella</name>
    <name type="common">Pink bonnet</name>
    <name type="synonym">Agaricus rosellus</name>
    <dbReference type="NCBI Taxonomy" id="1033263"/>
    <lineage>
        <taxon>Eukaryota</taxon>
        <taxon>Fungi</taxon>
        <taxon>Dikarya</taxon>
        <taxon>Basidiomycota</taxon>
        <taxon>Agaricomycotina</taxon>
        <taxon>Agaricomycetes</taxon>
        <taxon>Agaricomycetidae</taxon>
        <taxon>Agaricales</taxon>
        <taxon>Marasmiineae</taxon>
        <taxon>Mycenaceae</taxon>
        <taxon>Mycena</taxon>
    </lineage>
</organism>
<evidence type="ECO:0000256" key="7">
    <source>
        <dbReference type="ARBA" id="ARBA00023306"/>
    </source>
</evidence>
<dbReference type="GO" id="GO:0000796">
    <property type="term" value="C:condensin complex"/>
    <property type="evidence" value="ECO:0007669"/>
    <property type="project" value="InterPro"/>
</dbReference>
<comment type="caution">
    <text evidence="10">The sequence shown here is derived from an EMBL/GenBank/DDBJ whole genome shotgun (WGS) entry which is preliminary data.</text>
</comment>
<proteinExistence type="inferred from homology"/>
<feature type="region of interest" description="Disordered" evidence="8">
    <location>
        <begin position="973"/>
        <end position="1013"/>
    </location>
</feature>
<dbReference type="Pfam" id="PF12719">
    <property type="entry name" value="Cnd3"/>
    <property type="match status" value="1"/>
</dbReference>
<name>A0AAD7G8U8_MYCRO</name>
<keyword evidence="6" id="KW-0226">DNA condensation</keyword>
<evidence type="ECO:0000256" key="6">
    <source>
        <dbReference type="ARBA" id="ARBA00023067"/>
    </source>
</evidence>
<feature type="compositionally biased region" description="Basic and acidic residues" evidence="8">
    <location>
        <begin position="571"/>
        <end position="593"/>
    </location>
</feature>
<evidence type="ECO:0000313" key="10">
    <source>
        <dbReference type="EMBL" id="KAJ7678541.1"/>
    </source>
</evidence>
<dbReference type="EMBL" id="JARKIE010000134">
    <property type="protein sequence ID" value="KAJ7678541.1"/>
    <property type="molecule type" value="Genomic_DNA"/>
</dbReference>
<reference evidence="10" key="1">
    <citation type="submission" date="2023-03" db="EMBL/GenBank/DDBJ databases">
        <title>Massive genome expansion in bonnet fungi (Mycena s.s.) driven by repeated elements and novel gene families across ecological guilds.</title>
        <authorList>
            <consortium name="Lawrence Berkeley National Laboratory"/>
            <person name="Harder C.B."/>
            <person name="Miyauchi S."/>
            <person name="Viragh M."/>
            <person name="Kuo A."/>
            <person name="Thoen E."/>
            <person name="Andreopoulos B."/>
            <person name="Lu D."/>
            <person name="Skrede I."/>
            <person name="Drula E."/>
            <person name="Henrissat B."/>
            <person name="Morin E."/>
            <person name="Kohler A."/>
            <person name="Barry K."/>
            <person name="LaButti K."/>
            <person name="Morin E."/>
            <person name="Salamov A."/>
            <person name="Lipzen A."/>
            <person name="Mereny Z."/>
            <person name="Hegedus B."/>
            <person name="Baldrian P."/>
            <person name="Stursova M."/>
            <person name="Weitz H."/>
            <person name="Taylor A."/>
            <person name="Grigoriev I.V."/>
            <person name="Nagy L.G."/>
            <person name="Martin F."/>
            <person name="Kauserud H."/>
        </authorList>
    </citation>
    <scope>NUCLEOTIDE SEQUENCE</scope>
    <source>
        <strain evidence="10">CBHHK067</strain>
    </source>
</reference>
<gene>
    <name evidence="10" type="ORF">B0H17DRAFT_107721</name>
</gene>
<protein>
    <submittedName>
        <fullName evidence="10">Nuclear condensing complex subunit</fullName>
    </submittedName>
</protein>
<feature type="compositionally biased region" description="Basic residues" evidence="8">
    <location>
        <begin position="1004"/>
        <end position="1013"/>
    </location>
</feature>
<feature type="region of interest" description="Disordered" evidence="8">
    <location>
        <begin position="558"/>
        <end position="593"/>
    </location>
</feature>
<evidence type="ECO:0000256" key="1">
    <source>
        <dbReference type="ARBA" id="ARBA00004286"/>
    </source>
</evidence>
<evidence type="ECO:0000256" key="2">
    <source>
        <dbReference type="ARBA" id="ARBA00006533"/>
    </source>
</evidence>
<dbReference type="GO" id="GO:0000793">
    <property type="term" value="C:condensed chromosome"/>
    <property type="evidence" value="ECO:0007669"/>
    <property type="project" value="TreeGrafter"/>
</dbReference>
<dbReference type="GO" id="GO:0051301">
    <property type="term" value="P:cell division"/>
    <property type="evidence" value="ECO:0007669"/>
    <property type="project" value="UniProtKB-KW"/>
</dbReference>
<dbReference type="GO" id="GO:0007076">
    <property type="term" value="P:mitotic chromosome condensation"/>
    <property type="evidence" value="ECO:0007669"/>
    <property type="project" value="InterPro"/>
</dbReference>
<evidence type="ECO:0000259" key="9">
    <source>
        <dbReference type="Pfam" id="PF12719"/>
    </source>
</evidence>
<evidence type="ECO:0000313" key="11">
    <source>
        <dbReference type="Proteomes" id="UP001221757"/>
    </source>
</evidence>
<feature type="compositionally biased region" description="Acidic residues" evidence="8">
    <location>
        <begin position="558"/>
        <end position="570"/>
    </location>
</feature>
<keyword evidence="5" id="KW-0498">Mitosis</keyword>
<comment type="similarity">
    <text evidence="2">Belongs to the CND3 (condensin subunit 3) family.</text>
</comment>
<sequence length="1013" mass="113465">MPARTIPPLDLQTAVPHIFDQVQTTSANHQKNLVALHKLHLKAAQKTEPVLNGQKLVGEREFESVFMLLLARVLPVKKGASTADRVVKFVGGYIKFINERAADDRDEDGGNDNEDDDTTASRFTAKILKFLLKGFQAKDKFVRFRVVSLAAEMVVHLGEVDEDIYQELRTALLDRIRDKEAIVRVPVVFALSKFAGSEDTSELGEGERTVLQVLIDTLSTDPSSDVRRATMVNIPVNPITLPALISRSRDTETTIRKLLYSPVLDNAAKTSESGHPKVFTVEQRELLVRNGLGDREKSVRVAAATLIGTWVDVVGEDGSKPDGELASRLADVDLDAERAPLTTEEKQQKLIKTLAVFLTMFDLEEVSPDANGEMQSGKLASDALKSIFETQPEILKGLYFGDAFFADLSPETIFLARVFVDYCVLLDREDKGKGEQKMEGAGIPVVTSCAFRIQNGYNVLAAADEENQDGEDEDEREEARRHKEFVVGEMLKLAVNLDYSDEIGRRKMFALVRDMLTRPTLSLNLVPRCLDVLRRLSNDERDLIRVVVEIVQDLREPGDEEDDLDADASFDSERPASRKPIRAREDMSPEEQRRTDMIDMRCLSLCTGMLERVNGTLDENSTLQGILADLIIPSVKRKEAELRAQGLIALGLFCLIAKALALNSLPLFVSQAEADIPEELRLSLLQIIFDLLMSHERTILAPGGENAEKILTFLVRQLESESDKEETSPKVLTLLSTGIAKLLLGGMITDEKAIKSLMMVYLSPYNADNQELKQCLTYFVRAYSHSSAANQRVMREIFVYIFQKLSKLSKELDDDLDAPDLAQIADMWIHWTDPSEVLDPNGRPGEDGIAGDPLIQFEMANDIIRALLKDEMPKEDRKVLVQTLGKLYIPDEVDVDKIRTLKLLMHTLNLRRPLHDATSKNAFNKFDANISKKFEKQLEDFDEAEYRKLEELKELFAFLDEIIPDDDDEVINTDVKKKGKKRRSDSIMSTATDADDGSVAAPSKRGKSKPKTK</sequence>
<dbReference type="InterPro" id="IPR016024">
    <property type="entry name" value="ARM-type_fold"/>
</dbReference>
<dbReference type="InterPro" id="IPR011989">
    <property type="entry name" value="ARM-like"/>
</dbReference>
<keyword evidence="4" id="KW-0132">Cell division</keyword>
<dbReference type="SUPFAM" id="SSF48371">
    <property type="entry name" value="ARM repeat"/>
    <property type="match status" value="1"/>
</dbReference>
<evidence type="ECO:0000256" key="4">
    <source>
        <dbReference type="ARBA" id="ARBA00022618"/>
    </source>
</evidence>
<dbReference type="Gene3D" id="1.25.10.10">
    <property type="entry name" value="Leucine-rich Repeat Variant"/>
    <property type="match status" value="1"/>
</dbReference>
<keyword evidence="7" id="KW-0131">Cell cycle</keyword>
<dbReference type="AlphaFoldDB" id="A0AAD7G8U8"/>
<comment type="subcellular location">
    <subcellularLocation>
        <location evidence="1">Chromosome</location>
    </subcellularLocation>
</comment>
<dbReference type="PANTHER" id="PTHR14418:SF5">
    <property type="entry name" value="CONDENSIN COMPLEX SUBUNIT 3"/>
    <property type="match status" value="1"/>
</dbReference>
<dbReference type="PANTHER" id="PTHR14418">
    <property type="entry name" value="CONDENSIN COMPLEX SUBUNIT 3-RELATED"/>
    <property type="match status" value="1"/>
</dbReference>
<evidence type="ECO:0000256" key="3">
    <source>
        <dbReference type="ARBA" id="ARBA00022454"/>
    </source>
</evidence>
<accession>A0AAD7G8U8</accession>
<dbReference type="InterPro" id="IPR025977">
    <property type="entry name" value="Cnd3_C"/>
</dbReference>